<evidence type="ECO:0000256" key="2">
    <source>
        <dbReference type="SAM" id="MobiDB-lite"/>
    </source>
</evidence>
<dbReference type="EMBL" id="JBICYV010000013">
    <property type="protein sequence ID" value="MFG3013854.1"/>
    <property type="molecule type" value="Genomic_DNA"/>
</dbReference>
<dbReference type="RefSeq" id="WP_392819874.1">
    <property type="nucleotide sequence ID" value="NZ_JBICYV010000013.1"/>
</dbReference>
<proteinExistence type="predicted"/>
<sequence>MTSPARIAIALHTSRPANCAADDIGWRILLRHGEVANAYQWRSARVRGYCVLIHRGAPHVAEPTDLSEADAATYWRDSPALGRALTAFYEPGKLNRSTLGNVVPHLHSHVCPRYAGDADPAPGGPLPSEFLHGGRQDEGQLQQDAAAPRALLGDA</sequence>
<reference evidence="4 5" key="1">
    <citation type="submission" date="2024-10" db="EMBL/GenBank/DDBJ databases">
        <title>The Natural Products Discovery Center: Release of the First 8490 Sequenced Strains for Exploring Actinobacteria Biosynthetic Diversity.</title>
        <authorList>
            <person name="Kalkreuter E."/>
            <person name="Kautsar S.A."/>
            <person name="Yang D."/>
            <person name="Bader C.D."/>
            <person name="Teijaro C.N."/>
            <person name="Fluegel L."/>
            <person name="Davis C.M."/>
            <person name="Simpson J.R."/>
            <person name="Lauterbach L."/>
            <person name="Steele A.D."/>
            <person name="Gui C."/>
            <person name="Meng S."/>
            <person name="Li G."/>
            <person name="Viehrig K."/>
            <person name="Ye F."/>
            <person name="Su P."/>
            <person name="Kiefer A.F."/>
            <person name="Nichols A."/>
            <person name="Cepeda A.J."/>
            <person name="Yan W."/>
            <person name="Fan B."/>
            <person name="Jiang Y."/>
            <person name="Adhikari A."/>
            <person name="Zheng C.-J."/>
            <person name="Schuster L."/>
            <person name="Cowan T.M."/>
            <person name="Smanski M.J."/>
            <person name="Chevrette M.G."/>
            <person name="De Carvalho L.P.S."/>
            <person name="Shen B."/>
        </authorList>
    </citation>
    <scope>NUCLEOTIDE SEQUENCE [LARGE SCALE GENOMIC DNA]</scope>
    <source>
        <strain evidence="4 5">NPDC048320</strain>
    </source>
</reference>
<evidence type="ECO:0000313" key="5">
    <source>
        <dbReference type="Proteomes" id="UP001604267"/>
    </source>
</evidence>
<feature type="region of interest" description="Disordered" evidence="2">
    <location>
        <begin position="114"/>
        <end position="155"/>
    </location>
</feature>
<feature type="short sequence motif" description="Histidine triad motif" evidence="1">
    <location>
        <begin position="105"/>
        <end position="109"/>
    </location>
</feature>
<dbReference type="SUPFAM" id="SSF54197">
    <property type="entry name" value="HIT-like"/>
    <property type="match status" value="1"/>
</dbReference>
<comment type="caution">
    <text evidence="4">The sequence shown here is derived from an EMBL/GenBank/DDBJ whole genome shotgun (WGS) entry which is preliminary data.</text>
</comment>
<evidence type="ECO:0000259" key="3">
    <source>
        <dbReference type="PROSITE" id="PS51084"/>
    </source>
</evidence>
<gene>
    <name evidence="4" type="ORF">ACGFZB_26165</name>
</gene>
<name>A0ABW7B9M3_9ACTN</name>
<dbReference type="Pfam" id="PF01230">
    <property type="entry name" value="HIT"/>
    <property type="match status" value="1"/>
</dbReference>
<dbReference type="EC" id="2.1.1.-" evidence="4"/>
<dbReference type="InterPro" id="IPR011146">
    <property type="entry name" value="HIT-like"/>
</dbReference>
<feature type="domain" description="HIT" evidence="3">
    <location>
        <begin position="48"/>
        <end position="120"/>
    </location>
</feature>
<dbReference type="InterPro" id="IPR036265">
    <property type="entry name" value="HIT-like_sf"/>
</dbReference>
<evidence type="ECO:0000256" key="1">
    <source>
        <dbReference type="PROSITE-ProRule" id="PRU00464"/>
    </source>
</evidence>
<organism evidence="4 5">
    <name type="scientific">Streptomyces cinerochromogenes</name>
    <dbReference type="NCBI Taxonomy" id="66422"/>
    <lineage>
        <taxon>Bacteria</taxon>
        <taxon>Bacillati</taxon>
        <taxon>Actinomycetota</taxon>
        <taxon>Actinomycetes</taxon>
        <taxon>Kitasatosporales</taxon>
        <taxon>Streptomycetaceae</taxon>
        <taxon>Streptomyces</taxon>
    </lineage>
</organism>
<dbReference type="GO" id="GO:0032259">
    <property type="term" value="P:methylation"/>
    <property type="evidence" value="ECO:0007669"/>
    <property type="project" value="UniProtKB-KW"/>
</dbReference>
<keyword evidence="5" id="KW-1185">Reference proteome</keyword>
<keyword evidence="4" id="KW-0489">Methyltransferase</keyword>
<dbReference type="GO" id="GO:0008168">
    <property type="term" value="F:methyltransferase activity"/>
    <property type="evidence" value="ECO:0007669"/>
    <property type="project" value="UniProtKB-KW"/>
</dbReference>
<dbReference type="PROSITE" id="PS51084">
    <property type="entry name" value="HIT_2"/>
    <property type="match status" value="1"/>
</dbReference>
<dbReference type="Proteomes" id="UP001604267">
    <property type="component" value="Unassembled WGS sequence"/>
</dbReference>
<accession>A0ABW7B9M3</accession>
<evidence type="ECO:0000313" key="4">
    <source>
        <dbReference type="EMBL" id="MFG3013854.1"/>
    </source>
</evidence>
<keyword evidence="4" id="KW-0808">Transferase</keyword>
<protein>
    <submittedName>
        <fullName evidence="4">HIT family protein</fullName>
        <ecNumber evidence="4">2.1.1.-</ecNumber>
    </submittedName>
</protein>
<dbReference type="Gene3D" id="3.30.428.10">
    <property type="entry name" value="HIT-like"/>
    <property type="match status" value="1"/>
</dbReference>